<evidence type="ECO:0000313" key="9">
    <source>
        <dbReference type="Proteomes" id="UP000800235"/>
    </source>
</evidence>
<dbReference type="InterPro" id="IPR056750">
    <property type="entry name" value="RRM_ESF1"/>
</dbReference>
<dbReference type="GO" id="GO:0006364">
    <property type="term" value="P:rRNA processing"/>
    <property type="evidence" value="ECO:0007669"/>
    <property type="project" value="InterPro"/>
</dbReference>
<dbReference type="InterPro" id="IPR039754">
    <property type="entry name" value="Esf1"/>
</dbReference>
<evidence type="ECO:0000256" key="2">
    <source>
        <dbReference type="ARBA" id="ARBA00009087"/>
    </source>
</evidence>
<feature type="compositionally biased region" description="Acidic residues" evidence="5">
    <location>
        <begin position="623"/>
        <end position="633"/>
    </location>
</feature>
<feature type="compositionally biased region" description="Acidic residues" evidence="5">
    <location>
        <begin position="87"/>
        <end position="105"/>
    </location>
</feature>
<protein>
    <recommendedName>
        <fullName evidence="10">NUC153 domain-containing protein</fullName>
    </recommendedName>
</protein>
<feature type="compositionally biased region" description="Acidic residues" evidence="5">
    <location>
        <begin position="127"/>
        <end position="153"/>
    </location>
</feature>
<feature type="compositionally biased region" description="Basic and acidic residues" evidence="5">
    <location>
        <begin position="690"/>
        <end position="701"/>
    </location>
</feature>
<feature type="compositionally biased region" description="Basic residues" evidence="5">
    <location>
        <begin position="609"/>
        <end position="619"/>
    </location>
</feature>
<keyword evidence="3" id="KW-0175">Coiled coil</keyword>
<feature type="region of interest" description="Disordered" evidence="5">
    <location>
        <begin position="87"/>
        <end position="158"/>
    </location>
</feature>
<dbReference type="InterPro" id="IPR012580">
    <property type="entry name" value="NUC153"/>
</dbReference>
<feature type="compositionally biased region" description="Acidic residues" evidence="5">
    <location>
        <begin position="512"/>
        <end position="531"/>
    </location>
</feature>
<dbReference type="Pfam" id="PF08159">
    <property type="entry name" value="NUC153"/>
    <property type="match status" value="1"/>
</dbReference>
<sequence length="1118" mass="126577">MPYPKQKAPKGRSTTEFTNSDPRFKSLETDPRFRLPSKKNTHTKLDSRFARVLKDDSFSNKASVDKYGRKVEKGAGKKELKRLYQLEDEDEDEVEDELDDDDEIEAELKRVGRRHDPAREGGFESSSSEEGDSDIDDEEEEEDIEDAEIDEDAGTVPMGEISSRIAAVNLDWSNIRAVDLMAVASSFAPVGGKIVNVTVYPSQFGRERMEREEIEGPPLEVLFSRSKSSKPTSDDEESEEESEEDSESEDERVKRDLLQEDKGEEVNSTALRKYEKEKLLYYYAIITCSCPEVGKKLYEDMDGKEYLRSANRFDLRFVPDEVSFDDEKPRDSCASVPPNYKPIEFVTEALTHSKVTLSWDADDTRRKEVQKRAFSRKEIDENDLQAYIGSASSSEGEESEEEPLANEDDDTMSKTSKTTVKKQARRDVLRAALGLGSEPATSKSRKGEKGPVGDMQVSFTPGLSATSGATNSVFENDPRDIEETSLEKYVRRERERKARRKEKFKAKRQGLDLDEVDATADAAAEEVEEVNEDKGFEDPFFTDPMQAEKDAKKTRKAEKARQRAEREEQEKLSATKKAELELLLAGDGQEDSLRHFNMREIAKKEKEKGKRGKKNKNKRKEVDLEEETREDGDEFRVDVRDERFARLFDSHEFAIDPTNPRFKRTKGMKAFMEEARRKRGVDGEGEDGGEERSSKKVRMEGMEESGGGDLMGLVEKVKKKSKESQWVGTSYCVVFVLFCKDFRIFSHSQWNRMRLKFLLHRQEENGGGGNLIESKNVRSLSLYFELLSGLGDLLSYNKHLHHRKHHPPAIPLKTSHPIRYHHRSQSPPLSITIDITKRITIDIPTVMSRTNPQTAVASAIANDHPDAIGLLDLPREFRDMIYKAALSSEGPLRRTHHDRRNESLGDLLAVNHQIKDEAHGYLYQNNTFKFTTSSYEAAEFIQAHPNMKFLYLNANMLPESSLSDPQGGDFNRTNKIFQNVASRMEDSQVKFNNLYYHILNQTGGRIAYTIGYNHYCVLEGQADTFCKDTCAEIFSCIHGELLDSIIAAQRSGTVPSFGDGVGPQFVAALKALCSLTFGLELSGEMGGLRLRAKAEYKVIGGVIRLVTRFRVCGGEGTA</sequence>
<feature type="compositionally biased region" description="Polar residues" evidence="5">
    <location>
        <begin position="457"/>
        <end position="474"/>
    </location>
</feature>
<evidence type="ECO:0000313" key="8">
    <source>
        <dbReference type="EMBL" id="KAF2428329.1"/>
    </source>
</evidence>
<accession>A0A9P4TX67</accession>
<evidence type="ECO:0000256" key="5">
    <source>
        <dbReference type="SAM" id="MobiDB-lite"/>
    </source>
</evidence>
<feature type="compositionally biased region" description="Polar residues" evidence="5">
    <location>
        <begin position="12"/>
        <end position="21"/>
    </location>
</feature>
<comment type="subcellular location">
    <subcellularLocation>
        <location evidence="1">Nucleus</location>
        <location evidence="1">Nucleolus</location>
    </subcellularLocation>
</comment>
<dbReference type="Pfam" id="PF25121">
    <property type="entry name" value="RRM_ESF1"/>
    <property type="match status" value="1"/>
</dbReference>
<feature type="compositionally biased region" description="Acidic residues" evidence="5">
    <location>
        <begin position="234"/>
        <end position="250"/>
    </location>
</feature>
<dbReference type="OrthoDB" id="431825at2759"/>
<keyword evidence="9" id="KW-1185">Reference proteome</keyword>
<evidence type="ECO:0000259" key="7">
    <source>
        <dbReference type="Pfam" id="PF25121"/>
    </source>
</evidence>
<comment type="caution">
    <text evidence="8">The sequence shown here is derived from an EMBL/GenBank/DDBJ whole genome shotgun (WGS) entry which is preliminary data.</text>
</comment>
<gene>
    <name evidence="8" type="ORF">EJ08DRAFT_662542</name>
</gene>
<dbReference type="GO" id="GO:0003723">
    <property type="term" value="F:RNA binding"/>
    <property type="evidence" value="ECO:0007669"/>
    <property type="project" value="TreeGrafter"/>
</dbReference>
<organism evidence="8 9">
    <name type="scientific">Tothia fuscella</name>
    <dbReference type="NCBI Taxonomy" id="1048955"/>
    <lineage>
        <taxon>Eukaryota</taxon>
        <taxon>Fungi</taxon>
        <taxon>Dikarya</taxon>
        <taxon>Ascomycota</taxon>
        <taxon>Pezizomycotina</taxon>
        <taxon>Dothideomycetes</taxon>
        <taxon>Pleosporomycetidae</taxon>
        <taxon>Venturiales</taxon>
        <taxon>Cylindrosympodiaceae</taxon>
        <taxon>Tothia</taxon>
    </lineage>
</organism>
<proteinExistence type="inferred from homology"/>
<feature type="compositionally biased region" description="Basic and acidic residues" evidence="5">
    <location>
        <begin position="591"/>
        <end position="608"/>
    </location>
</feature>
<feature type="compositionally biased region" description="Basic residues" evidence="5">
    <location>
        <begin position="497"/>
        <end position="508"/>
    </location>
</feature>
<evidence type="ECO:0008006" key="10">
    <source>
        <dbReference type="Google" id="ProtNLM"/>
    </source>
</evidence>
<evidence type="ECO:0000256" key="4">
    <source>
        <dbReference type="ARBA" id="ARBA00023242"/>
    </source>
</evidence>
<dbReference type="AlphaFoldDB" id="A0A9P4TX67"/>
<feature type="compositionally biased region" description="Acidic residues" evidence="5">
    <location>
        <begin position="395"/>
        <end position="410"/>
    </location>
</feature>
<feature type="region of interest" description="Disordered" evidence="5">
    <location>
        <begin position="390"/>
        <end position="573"/>
    </location>
</feature>
<evidence type="ECO:0000259" key="6">
    <source>
        <dbReference type="Pfam" id="PF08159"/>
    </source>
</evidence>
<dbReference type="Proteomes" id="UP000800235">
    <property type="component" value="Unassembled WGS sequence"/>
</dbReference>
<feature type="domain" description="ESF1 RRM" evidence="7">
    <location>
        <begin position="163"/>
        <end position="333"/>
    </location>
</feature>
<keyword evidence="4" id="KW-0539">Nucleus</keyword>
<dbReference type="GO" id="GO:0005730">
    <property type="term" value="C:nucleolus"/>
    <property type="evidence" value="ECO:0007669"/>
    <property type="project" value="UniProtKB-SubCell"/>
</dbReference>
<comment type="similarity">
    <text evidence="2">Belongs to the ESF1 family.</text>
</comment>
<feature type="compositionally biased region" description="Basic and acidic residues" evidence="5">
    <location>
        <begin position="251"/>
        <end position="261"/>
    </location>
</feature>
<name>A0A9P4TX67_9PEZI</name>
<dbReference type="PANTHER" id="PTHR12202">
    <property type="entry name" value="ESF1 HOMOLOG"/>
    <property type="match status" value="1"/>
</dbReference>
<feature type="region of interest" description="Disordered" evidence="5">
    <location>
        <begin position="589"/>
        <end position="633"/>
    </location>
</feature>
<feature type="compositionally biased region" description="Basic and acidic residues" evidence="5">
    <location>
        <begin position="546"/>
        <end position="573"/>
    </location>
</feature>
<reference evidence="8" key="1">
    <citation type="journal article" date="2020" name="Stud. Mycol.">
        <title>101 Dothideomycetes genomes: a test case for predicting lifestyles and emergence of pathogens.</title>
        <authorList>
            <person name="Haridas S."/>
            <person name="Albert R."/>
            <person name="Binder M."/>
            <person name="Bloem J."/>
            <person name="Labutti K."/>
            <person name="Salamov A."/>
            <person name="Andreopoulos B."/>
            <person name="Baker S."/>
            <person name="Barry K."/>
            <person name="Bills G."/>
            <person name="Bluhm B."/>
            <person name="Cannon C."/>
            <person name="Castanera R."/>
            <person name="Culley D."/>
            <person name="Daum C."/>
            <person name="Ezra D."/>
            <person name="Gonzalez J."/>
            <person name="Henrissat B."/>
            <person name="Kuo A."/>
            <person name="Liang C."/>
            <person name="Lipzen A."/>
            <person name="Lutzoni F."/>
            <person name="Magnuson J."/>
            <person name="Mondo S."/>
            <person name="Nolan M."/>
            <person name="Ohm R."/>
            <person name="Pangilinan J."/>
            <person name="Park H.-J."/>
            <person name="Ramirez L."/>
            <person name="Alfaro M."/>
            <person name="Sun H."/>
            <person name="Tritt A."/>
            <person name="Yoshinaga Y."/>
            <person name="Zwiers L.-H."/>
            <person name="Turgeon B."/>
            <person name="Goodwin S."/>
            <person name="Spatafora J."/>
            <person name="Crous P."/>
            <person name="Grigoriev I."/>
        </authorList>
    </citation>
    <scope>NUCLEOTIDE SEQUENCE</scope>
    <source>
        <strain evidence="8">CBS 130266</strain>
    </source>
</reference>
<evidence type="ECO:0000256" key="3">
    <source>
        <dbReference type="ARBA" id="ARBA00023054"/>
    </source>
</evidence>
<feature type="compositionally biased region" description="Basic and acidic residues" evidence="5">
    <location>
        <begin position="476"/>
        <end position="496"/>
    </location>
</feature>
<feature type="compositionally biased region" description="Basic and acidic residues" evidence="5">
    <location>
        <begin position="106"/>
        <end position="122"/>
    </location>
</feature>
<evidence type="ECO:0000256" key="1">
    <source>
        <dbReference type="ARBA" id="ARBA00004604"/>
    </source>
</evidence>
<feature type="region of interest" description="Disordered" evidence="5">
    <location>
        <begin position="208"/>
        <end position="261"/>
    </location>
</feature>
<feature type="compositionally biased region" description="Basic and acidic residues" evidence="5">
    <location>
        <begin position="22"/>
        <end position="33"/>
    </location>
</feature>
<feature type="domain" description="NUC153" evidence="6">
    <location>
        <begin position="641"/>
        <end position="669"/>
    </location>
</feature>
<dbReference type="PANTHER" id="PTHR12202:SF0">
    <property type="entry name" value="ESF1 HOMOLOG"/>
    <property type="match status" value="1"/>
</dbReference>
<feature type="region of interest" description="Disordered" evidence="5">
    <location>
        <begin position="676"/>
        <end position="709"/>
    </location>
</feature>
<feature type="region of interest" description="Disordered" evidence="5">
    <location>
        <begin position="1"/>
        <end position="41"/>
    </location>
</feature>
<dbReference type="EMBL" id="MU007055">
    <property type="protein sequence ID" value="KAF2428329.1"/>
    <property type="molecule type" value="Genomic_DNA"/>
</dbReference>